<dbReference type="PANTHER" id="PTHR30413">
    <property type="entry name" value="INNER MEMBRANE TRANSPORT PERMEASE"/>
    <property type="match status" value="1"/>
</dbReference>
<comment type="caution">
    <text evidence="12">The sequence shown here is derived from an EMBL/GenBank/DDBJ whole genome shotgun (WGS) entry which is preliminary data.</text>
</comment>
<gene>
    <name evidence="12" type="ORF">FYJ91_10475</name>
</gene>
<proteinExistence type="inferred from homology"/>
<dbReference type="RefSeq" id="WP_149522169.1">
    <property type="nucleotide sequence ID" value="NZ_VTOU01000002.1"/>
</dbReference>
<dbReference type="EMBL" id="VTOU01000002">
    <property type="protein sequence ID" value="TZG27956.1"/>
    <property type="molecule type" value="Genomic_DNA"/>
</dbReference>
<evidence type="ECO:0000256" key="6">
    <source>
        <dbReference type="ARBA" id="ARBA00022692"/>
    </source>
</evidence>
<evidence type="ECO:0000259" key="11">
    <source>
        <dbReference type="Pfam" id="PF01061"/>
    </source>
</evidence>
<comment type="similarity">
    <text evidence="2">Belongs to the ABC-2 integral membrane protein family.</text>
</comment>
<keyword evidence="13" id="KW-1185">Reference proteome</keyword>
<evidence type="ECO:0000256" key="8">
    <source>
        <dbReference type="ARBA" id="ARBA00023047"/>
    </source>
</evidence>
<dbReference type="GO" id="GO:0043190">
    <property type="term" value="C:ATP-binding cassette (ABC) transporter complex"/>
    <property type="evidence" value="ECO:0007669"/>
    <property type="project" value="InterPro"/>
</dbReference>
<organism evidence="12 13">
    <name type="scientific">Sphingomonas montanisoli</name>
    <dbReference type="NCBI Taxonomy" id="2606412"/>
    <lineage>
        <taxon>Bacteria</taxon>
        <taxon>Pseudomonadati</taxon>
        <taxon>Pseudomonadota</taxon>
        <taxon>Alphaproteobacteria</taxon>
        <taxon>Sphingomonadales</taxon>
        <taxon>Sphingomonadaceae</taxon>
        <taxon>Sphingomonas</taxon>
    </lineage>
</organism>
<sequence length="269" mass="30208">MAMNRDQSTSFATALTIQFRVMAAMILREVHSRFGRENFGFIWLIIEPLMLASVISSIHHFMGGSHSSDTDIDPGTFTLLGYTIFIIFRGIVNKSEGMLEASVHLFYHRMVTILDVVLARALMEALSCVCALIVLMTLYMVLGFAELPARPLYLLAGIGLMTWLSFGLSLIIASWTFDRRTAGRLVHPMTYFAIPLSGAFWTMEFLPADFRSAMEWNPMAGIFEIARYGQFQTASPLYINFGYVIAVCAVVTYIGFIAIRNVRSRLHVS</sequence>
<feature type="transmembrane region" description="Helical" evidence="10">
    <location>
        <begin position="152"/>
        <end position="177"/>
    </location>
</feature>
<dbReference type="Proteomes" id="UP000322077">
    <property type="component" value="Unassembled WGS sequence"/>
</dbReference>
<evidence type="ECO:0000256" key="10">
    <source>
        <dbReference type="SAM" id="Phobius"/>
    </source>
</evidence>
<dbReference type="Pfam" id="PF01061">
    <property type="entry name" value="ABC2_membrane"/>
    <property type="match status" value="1"/>
</dbReference>
<feature type="transmembrane region" description="Helical" evidence="10">
    <location>
        <begin position="74"/>
        <end position="92"/>
    </location>
</feature>
<keyword evidence="5" id="KW-0762">Sugar transport</keyword>
<keyword evidence="7 10" id="KW-1133">Transmembrane helix</keyword>
<evidence type="ECO:0000256" key="1">
    <source>
        <dbReference type="ARBA" id="ARBA00004651"/>
    </source>
</evidence>
<feature type="domain" description="ABC-2 type transporter transmembrane" evidence="11">
    <location>
        <begin position="23"/>
        <end position="231"/>
    </location>
</feature>
<dbReference type="PANTHER" id="PTHR30413:SF10">
    <property type="entry name" value="CAPSULE POLYSACCHARIDE EXPORT INNER-MEMBRANE PROTEIN CTRC"/>
    <property type="match status" value="1"/>
</dbReference>
<dbReference type="AlphaFoldDB" id="A0A5D9C982"/>
<evidence type="ECO:0000256" key="2">
    <source>
        <dbReference type="ARBA" id="ARBA00007783"/>
    </source>
</evidence>
<evidence type="ECO:0000256" key="4">
    <source>
        <dbReference type="ARBA" id="ARBA00022475"/>
    </source>
</evidence>
<dbReference type="InterPro" id="IPR013525">
    <property type="entry name" value="ABC2_TM"/>
</dbReference>
<feature type="transmembrane region" description="Helical" evidence="10">
    <location>
        <begin position="113"/>
        <end position="140"/>
    </location>
</feature>
<evidence type="ECO:0000313" key="12">
    <source>
        <dbReference type="EMBL" id="TZG27956.1"/>
    </source>
</evidence>
<name>A0A5D9C982_9SPHN</name>
<reference evidence="12 13" key="1">
    <citation type="submission" date="2019-08" db="EMBL/GenBank/DDBJ databases">
        <authorList>
            <person name="Wang G."/>
            <person name="Xu Z."/>
        </authorList>
    </citation>
    <scope>NUCLEOTIDE SEQUENCE [LARGE SCALE GENOMIC DNA]</scope>
    <source>
        <strain evidence="12 13">ZX</strain>
    </source>
</reference>
<dbReference type="GO" id="GO:0140359">
    <property type="term" value="F:ABC-type transporter activity"/>
    <property type="evidence" value="ECO:0007669"/>
    <property type="project" value="InterPro"/>
</dbReference>
<dbReference type="GO" id="GO:0015774">
    <property type="term" value="P:polysaccharide transport"/>
    <property type="evidence" value="ECO:0007669"/>
    <property type="project" value="UniProtKB-KW"/>
</dbReference>
<evidence type="ECO:0000256" key="3">
    <source>
        <dbReference type="ARBA" id="ARBA00022448"/>
    </source>
</evidence>
<feature type="transmembrane region" description="Helical" evidence="10">
    <location>
        <begin position="189"/>
        <end position="208"/>
    </location>
</feature>
<keyword evidence="8" id="KW-0625">Polysaccharide transport</keyword>
<protein>
    <submittedName>
        <fullName evidence="12">ABC transporter</fullName>
    </submittedName>
</protein>
<dbReference type="GO" id="GO:0015920">
    <property type="term" value="P:lipopolysaccharide transport"/>
    <property type="evidence" value="ECO:0007669"/>
    <property type="project" value="TreeGrafter"/>
</dbReference>
<evidence type="ECO:0000256" key="7">
    <source>
        <dbReference type="ARBA" id="ARBA00022989"/>
    </source>
</evidence>
<evidence type="ECO:0000256" key="5">
    <source>
        <dbReference type="ARBA" id="ARBA00022597"/>
    </source>
</evidence>
<evidence type="ECO:0000256" key="9">
    <source>
        <dbReference type="ARBA" id="ARBA00023136"/>
    </source>
</evidence>
<dbReference type="InterPro" id="IPR000412">
    <property type="entry name" value="ABC_2_transport"/>
</dbReference>
<feature type="transmembrane region" description="Helical" evidence="10">
    <location>
        <begin position="41"/>
        <end position="62"/>
    </location>
</feature>
<dbReference type="PRINTS" id="PR00164">
    <property type="entry name" value="ABC2TRNSPORT"/>
</dbReference>
<comment type="subcellular location">
    <subcellularLocation>
        <location evidence="1">Cell membrane</location>
        <topology evidence="1">Multi-pass membrane protein</topology>
    </subcellularLocation>
</comment>
<evidence type="ECO:0000313" key="13">
    <source>
        <dbReference type="Proteomes" id="UP000322077"/>
    </source>
</evidence>
<feature type="transmembrane region" description="Helical" evidence="10">
    <location>
        <begin position="237"/>
        <end position="259"/>
    </location>
</feature>
<keyword evidence="6 10" id="KW-0812">Transmembrane</keyword>
<keyword evidence="9 10" id="KW-0472">Membrane</keyword>
<keyword evidence="3" id="KW-0813">Transport</keyword>
<keyword evidence="4" id="KW-1003">Cell membrane</keyword>
<accession>A0A5D9C982</accession>